<dbReference type="InterPro" id="IPR024569">
    <property type="entry name" value="LutB_C"/>
</dbReference>
<dbReference type="Pfam" id="PF13183">
    <property type="entry name" value="Fer4_8"/>
    <property type="match status" value="1"/>
</dbReference>
<protein>
    <submittedName>
        <fullName evidence="9">Lactate utilization protein B</fullName>
    </submittedName>
</protein>
<dbReference type="InterPro" id="IPR003741">
    <property type="entry name" value="LUD_dom"/>
</dbReference>
<dbReference type="InterPro" id="IPR017896">
    <property type="entry name" value="4Fe4S_Fe-S-bd"/>
</dbReference>
<keyword evidence="2" id="KW-0004">4Fe-4S</keyword>
<name>A0ABU1ALC2_9BACT</name>
<keyword evidence="10" id="KW-1185">Reference proteome</keyword>
<proteinExistence type="predicted"/>
<feature type="domain" description="4Fe-4S ferredoxin-type" evidence="8">
    <location>
        <begin position="296"/>
        <end position="319"/>
    </location>
</feature>
<dbReference type="InterPro" id="IPR037171">
    <property type="entry name" value="NagB/RpiA_transferase-like"/>
</dbReference>
<keyword evidence="7" id="KW-0411">Iron-sulfur</keyword>
<organism evidence="9 10">
    <name type="scientific">Thalassobacterium sedimentorum</name>
    <dbReference type="NCBI Taxonomy" id="3041258"/>
    <lineage>
        <taxon>Bacteria</taxon>
        <taxon>Pseudomonadati</taxon>
        <taxon>Verrucomicrobiota</taxon>
        <taxon>Opitutia</taxon>
        <taxon>Puniceicoccales</taxon>
        <taxon>Coraliomargaritaceae</taxon>
        <taxon>Thalassobacterium</taxon>
    </lineage>
</organism>
<keyword evidence="6" id="KW-0408">Iron</keyword>
<evidence type="ECO:0000256" key="1">
    <source>
        <dbReference type="ARBA" id="ARBA00022448"/>
    </source>
</evidence>
<dbReference type="Gene3D" id="3.40.50.10420">
    <property type="entry name" value="NagB/RpiA/CoA transferase-like"/>
    <property type="match status" value="1"/>
</dbReference>
<keyword evidence="4" id="KW-0677">Repeat</keyword>
<evidence type="ECO:0000259" key="8">
    <source>
        <dbReference type="PROSITE" id="PS51379"/>
    </source>
</evidence>
<dbReference type="RefSeq" id="WP_308985025.1">
    <property type="nucleotide sequence ID" value="NZ_JARXIC010000012.1"/>
</dbReference>
<dbReference type="PROSITE" id="PS51379">
    <property type="entry name" value="4FE4S_FER_2"/>
    <property type="match status" value="1"/>
</dbReference>
<comment type="caution">
    <text evidence="9">The sequence shown here is derived from an EMBL/GenBank/DDBJ whole genome shotgun (WGS) entry which is preliminary data.</text>
</comment>
<evidence type="ECO:0000256" key="6">
    <source>
        <dbReference type="ARBA" id="ARBA00023004"/>
    </source>
</evidence>
<dbReference type="InterPro" id="IPR009051">
    <property type="entry name" value="Helical_ferredxn"/>
</dbReference>
<dbReference type="InterPro" id="IPR024185">
    <property type="entry name" value="FTHF_cligase-like_sf"/>
</dbReference>
<dbReference type="SUPFAM" id="SSF46548">
    <property type="entry name" value="alpha-helical ferredoxin"/>
    <property type="match status" value="1"/>
</dbReference>
<evidence type="ECO:0000256" key="7">
    <source>
        <dbReference type="ARBA" id="ARBA00023014"/>
    </source>
</evidence>
<dbReference type="Pfam" id="PF02589">
    <property type="entry name" value="LUD_dom"/>
    <property type="match status" value="1"/>
</dbReference>
<dbReference type="Proteomes" id="UP001243717">
    <property type="component" value="Unassembled WGS sequence"/>
</dbReference>
<dbReference type="Pfam" id="PF11870">
    <property type="entry name" value="LutB_C"/>
    <property type="match status" value="1"/>
</dbReference>
<accession>A0ABU1ALC2</accession>
<dbReference type="EMBL" id="JARXIC010000012">
    <property type="protein sequence ID" value="MDQ8194556.1"/>
    <property type="molecule type" value="Genomic_DNA"/>
</dbReference>
<evidence type="ECO:0000256" key="4">
    <source>
        <dbReference type="ARBA" id="ARBA00022737"/>
    </source>
</evidence>
<evidence type="ECO:0000256" key="3">
    <source>
        <dbReference type="ARBA" id="ARBA00022723"/>
    </source>
</evidence>
<keyword evidence="5" id="KW-0249">Electron transport</keyword>
<keyword evidence="3" id="KW-0479">Metal-binding</keyword>
<evidence type="ECO:0000313" key="9">
    <source>
        <dbReference type="EMBL" id="MDQ8194556.1"/>
    </source>
</evidence>
<dbReference type="InterPro" id="IPR004452">
    <property type="entry name" value="LutB/LldF"/>
</dbReference>
<keyword evidence="1" id="KW-0813">Transport</keyword>
<reference evidence="9 10" key="1">
    <citation type="submission" date="2023-04" db="EMBL/GenBank/DDBJ databases">
        <title>A novel bacteria isolated from coastal sediment.</title>
        <authorList>
            <person name="Liu X.-J."/>
            <person name="Du Z.-J."/>
        </authorList>
    </citation>
    <scope>NUCLEOTIDE SEQUENCE [LARGE SCALE GENOMIC DNA]</scope>
    <source>
        <strain evidence="9 10">SDUM461004</strain>
    </source>
</reference>
<sequence length="463" mass="51772">MKTQQQIDRTARDLDSEVHDSNFMGAKLKSERRYATLQRDYDDPDKLRETAGLVKQHTLEHLDTYLEQAEASFKRNGAQVHFAVDDDAVNAKVLSIMNEAGAHSMVKSKSMLTEETHMLKFLEKNGKEVIETDLGEFILQIDDDHPSHIVTPIVHKNRRGIAKSFEREGLGDYNDDPETITRRARKHLRQKYIDADVGLTGGNFVSAESGRIVLVTNEGNARFCMAANKIHIAVIGIEKLVPTDRDLGLFLNLIGRSGTGQQLTVYNQFIKGPKHPGQPHGPEQMHVIFVDNRRTEVLASDCREILRCIRCGACLNVCPIYRQSGGHAYRSVYPGPVGAVLSPLLAGNRFPELADLPKASSLCGACNEVCPVNIPIPDLLLRLRDKAKREGAKEAMKGTPSLVMWATLCSQPTMWKTALSMGHTMNYIPTELVPHPSAKSWQGARKLPKFQGGEFRKWFKNRK</sequence>
<evidence type="ECO:0000256" key="2">
    <source>
        <dbReference type="ARBA" id="ARBA00022485"/>
    </source>
</evidence>
<dbReference type="PANTHER" id="PTHR47153">
    <property type="entry name" value="LACTATE UTILIZATION PROTEIN B"/>
    <property type="match status" value="1"/>
</dbReference>
<dbReference type="Gene3D" id="1.10.1060.10">
    <property type="entry name" value="Alpha-helical ferredoxin"/>
    <property type="match status" value="1"/>
</dbReference>
<dbReference type="PROSITE" id="PS00198">
    <property type="entry name" value="4FE4S_FER_1"/>
    <property type="match status" value="1"/>
</dbReference>
<dbReference type="InterPro" id="IPR017900">
    <property type="entry name" value="4Fe4S_Fe_S_CS"/>
</dbReference>
<gene>
    <name evidence="9" type="ORF">QEH59_08975</name>
</gene>
<dbReference type="SUPFAM" id="SSF100950">
    <property type="entry name" value="NagB/RpiA/CoA transferase-like"/>
    <property type="match status" value="1"/>
</dbReference>
<evidence type="ECO:0000313" key="10">
    <source>
        <dbReference type="Proteomes" id="UP001243717"/>
    </source>
</evidence>
<dbReference type="PANTHER" id="PTHR47153:SF2">
    <property type="entry name" value="LACTATE UTILIZATION PROTEIN B"/>
    <property type="match status" value="1"/>
</dbReference>
<evidence type="ECO:0000256" key="5">
    <source>
        <dbReference type="ARBA" id="ARBA00022982"/>
    </source>
</evidence>